<accession>A0ABT3IMT3</accession>
<protein>
    <recommendedName>
        <fullName evidence="4">Tetratricopeptide repeat protein</fullName>
    </recommendedName>
</protein>
<sequence length="443" mass="49889">MGLFSFFKKPDENSPAREELEKAIEHFDQGAYQEALRSLGSGLKKDVAYIPLYELAAACLEKLGADEEKALFEAAIHHTNDPDTFNNLGDFFFSARHYDKAQVFYEKTLQLQPTHDTARHDLAICFARQFQLDKALALLKENTSGNFWDLYFLNKCKILTNETAGVQASITQLQQFLAAQPNQEEMEIPARKVTELQESLARLQSMPVIRTHIRDWHFVQYGGVILDYFETEEGEDYVAGGRYVASWGSVESIKSVVVKLKQFAEKLSLSFAGIVALPNRDTEILGRLLAKEFDVAYYTYDATNAYQDCLIVTSDSAHLEHHETLNTIQNGQIVFAMNHSWLDAAVVCPDIIGFMTQLYSFPWDGGGMRVGENGEVEHLPEDTREAAVIAEEIFRLESPAEAIPDVLDFYAAHRELLKGIGAHGKGHRYNFMIESPVPGSHFS</sequence>
<dbReference type="SUPFAM" id="SSF48452">
    <property type="entry name" value="TPR-like"/>
    <property type="match status" value="1"/>
</dbReference>
<evidence type="ECO:0000313" key="3">
    <source>
        <dbReference type="Proteomes" id="UP001207742"/>
    </source>
</evidence>
<dbReference type="Proteomes" id="UP001207742">
    <property type="component" value="Unassembled WGS sequence"/>
</dbReference>
<proteinExistence type="predicted"/>
<organism evidence="2 3">
    <name type="scientific">Chitinophaga nivalis</name>
    <dbReference type="NCBI Taxonomy" id="2991709"/>
    <lineage>
        <taxon>Bacteria</taxon>
        <taxon>Pseudomonadati</taxon>
        <taxon>Bacteroidota</taxon>
        <taxon>Chitinophagia</taxon>
        <taxon>Chitinophagales</taxon>
        <taxon>Chitinophagaceae</taxon>
        <taxon>Chitinophaga</taxon>
    </lineage>
</organism>
<dbReference type="EMBL" id="JAPDNS010000001">
    <property type="protein sequence ID" value="MCW3485287.1"/>
    <property type="molecule type" value="Genomic_DNA"/>
</dbReference>
<evidence type="ECO:0008006" key="4">
    <source>
        <dbReference type="Google" id="ProtNLM"/>
    </source>
</evidence>
<dbReference type="Gene3D" id="1.25.40.10">
    <property type="entry name" value="Tetratricopeptide repeat domain"/>
    <property type="match status" value="1"/>
</dbReference>
<feature type="repeat" description="TPR" evidence="1">
    <location>
        <begin position="82"/>
        <end position="115"/>
    </location>
</feature>
<reference evidence="2 3" key="1">
    <citation type="submission" date="2022-10" db="EMBL/GenBank/DDBJ databases">
        <title>Chitinophaga nivalis PC15 sp. nov., isolated from Pyeongchang county, South Korea.</title>
        <authorList>
            <person name="Trinh H.N."/>
        </authorList>
    </citation>
    <scope>NUCLEOTIDE SEQUENCE [LARGE SCALE GENOMIC DNA]</scope>
    <source>
        <strain evidence="2 3">PC14</strain>
    </source>
</reference>
<comment type="caution">
    <text evidence="2">The sequence shown here is derived from an EMBL/GenBank/DDBJ whole genome shotgun (WGS) entry which is preliminary data.</text>
</comment>
<dbReference type="InterPro" id="IPR019734">
    <property type="entry name" value="TPR_rpt"/>
</dbReference>
<evidence type="ECO:0000313" key="2">
    <source>
        <dbReference type="EMBL" id="MCW3485287.1"/>
    </source>
</evidence>
<dbReference type="Pfam" id="PF14559">
    <property type="entry name" value="TPR_19"/>
    <property type="match status" value="1"/>
</dbReference>
<dbReference type="SMART" id="SM00028">
    <property type="entry name" value="TPR"/>
    <property type="match status" value="2"/>
</dbReference>
<dbReference type="PROSITE" id="PS50005">
    <property type="entry name" value="TPR"/>
    <property type="match status" value="1"/>
</dbReference>
<dbReference type="InterPro" id="IPR011990">
    <property type="entry name" value="TPR-like_helical_dom_sf"/>
</dbReference>
<gene>
    <name evidence="2" type="ORF">OL497_15360</name>
</gene>
<name>A0ABT3IMT3_9BACT</name>
<dbReference type="RefSeq" id="WP_264731507.1">
    <property type="nucleotide sequence ID" value="NZ_JAPDNR010000001.1"/>
</dbReference>
<evidence type="ECO:0000256" key="1">
    <source>
        <dbReference type="PROSITE-ProRule" id="PRU00339"/>
    </source>
</evidence>
<keyword evidence="1" id="KW-0802">TPR repeat</keyword>
<keyword evidence="3" id="KW-1185">Reference proteome</keyword>